<reference evidence="1" key="1">
    <citation type="submission" date="2021-03" db="EMBL/GenBank/DDBJ databases">
        <title>Draft genome sequence of rust myrtle Austropuccinia psidii MF-1, a brazilian biotype.</title>
        <authorList>
            <person name="Quecine M.C."/>
            <person name="Pachon D.M.R."/>
            <person name="Bonatelli M.L."/>
            <person name="Correr F.H."/>
            <person name="Franceschini L.M."/>
            <person name="Leite T.F."/>
            <person name="Margarido G.R.A."/>
            <person name="Almeida C.A."/>
            <person name="Ferrarezi J.A."/>
            <person name="Labate C.A."/>
        </authorList>
    </citation>
    <scope>NUCLEOTIDE SEQUENCE</scope>
    <source>
        <strain evidence="1">MF-1</strain>
    </source>
</reference>
<dbReference type="OrthoDB" id="2514797at2759"/>
<dbReference type="EMBL" id="AVOT02008363">
    <property type="protein sequence ID" value="MBW0485871.1"/>
    <property type="molecule type" value="Genomic_DNA"/>
</dbReference>
<name>A0A9Q3CNQ3_9BASI</name>
<evidence type="ECO:0000313" key="1">
    <source>
        <dbReference type="EMBL" id="MBW0485871.1"/>
    </source>
</evidence>
<sequence length="111" mass="12804">MSDSMINMKISRKFGEELKHAIKCICVESRSTEYYINSMEDIINRKRIGKTCIRNPMKCKMIPNISREDKKPVSKCNKCGSTSHLANTCIKKTKINEVQVIEEVQCSEEKE</sequence>
<comment type="caution">
    <text evidence="1">The sequence shown here is derived from an EMBL/GenBank/DDBJ whole genome shotgun (WGS) entry which is preliminary data.</text>
</comment>
<proteinExistence type="predicted"/>
<accession>A0A9Q3CNQ3</accession>
<keyword evidence="2" id="KW-1185">Reference proteome</keyword>
<gene>
    <name evidence="1" type="ORF">O181_025586</name>
</gene>
<dbReference type="Proteomes" id="UP000765509">
    <property type="component" value="Unassembled WGS sequence"/>
</dbReference>
<organism evidence="1 2">
    <name type="scientific">Austropuccinia psidii MF-1</name>
    <dbReference type="NCBI Taxonomy" id="1389203"/>
    <lineage>
        <taxon>Eukaryota</taxon>
        <taxon>Fungi</taxon>
        <taxon>Dikarya</taxon>
        <taxon>Basidiomycota</taxon>
        <taxon>Pucciniomycotina</taxon>
        <taxon>Pucciniomycetes</taxon>
        <taxon>Pucciniales</taxon>
        <taxon>Sphaerophragmiaceae</taxon>
        <taxon>Austropuccinia</taxon>
    </lineage>
</organism>
<dbReference type="AlphaFoldDB" id="A0A9Q3CNQ3"/>
<evidence type="ECO:0000313" key="2">
    <source>
        <dbReference type="Proteomes" id="UP000765509"/>
    </source>
</evidence>
<protein>
    <submittedName>
        <fullName evidence="1">Uncharacterized protein</fullName>
    </submittedName>
</protein>